<organism evidence="1 2">
    <name type="scientific">Mytilus edulis</name>
    <name type="common">Blue mussel</name>
    <dbReference type="NCBI Taxonomy" id="6550"/>
    <lineage>
        <taxon>Eukaryota</taxon>
        <taxon>Metazoa</taxon>
        <taxon>Spiralia</taxon>
        <taxon>Lophotrochozoa</taxon>
        <taxon>Mollusca</taxon>
        <taxon>Bivalvia</taxon>
        <taxon>Autobranchia</taxon>
        <taxon>Pteriomorphia</taxon>
        <taxon>Mytilida</taxon>
        <taxon>Mytiloidea</taxon>
        <taxon>Mytilidae</taxon>
        <taxon>Mytilinae</taxon>
        <taxon>Mytilus</taxon>
    </lineage>
</organism>
<dbReference type="AlphaFoldDB" id="A0A8S3R129"/>
<reference evidence="1" key="1">
    <citation type="submission" date="2021-03" db="EMBL/GenBank/DDBJ databases">
        <authorList>
            <person name="Bekaert M."/>
        </authorList>
    </citation>
    <scope>NUCLEOTIDE SEQUENCE</scope>
</reference>
<dbReference type="Proteomes" id="UP000683360">
    <property type="component" value="Unassembled WGS sequence"/>
</dbReference>
<proteinExistence type="predicted"/>
<sequence length="201" mass="23455">MMPSEWLLENRTHVLNRVGVYVKGYIDIFRCYRNRLTSETLNEIKSDQLRSVDGKVYDKIDILSRQAEMQLSNMVFINCSFVFPGTIDVCPKCKHDHKYNLLGYDPNNKTVSKHLDTPPIVSVREPCLVNPNNENKVAHVLDHLKNSCQIPTERKWVVVWSDGIPYLYGMRLQQYVFYCSICDDLVDTRLESLNDHLLHFC</sequence>
<gene>
    <name evidence="1" type="ORF">MEDL_15357</name>
</gene>
<evidence type="ECO:0000313" key="2">
    <source>
        <dbReference type="Proteomes" id="UP000683360"/>
    </source>
</evidence>
<evidence type="ECO:0000313" key="1">
    <source>
        <dbReference type="EMBL" id="CAG2200699.1"/>
    </source>
</evidence>
<accession>A0A8S3R129</accession>
<name>A0A8S3R129_MYTED</name>
<comment type="caution">
    <text evidence="1">The sequence shown here is derived from an EMBL/GenBank/DDBJ whole genome shotgun (WGS) entry which is preliminary data.</text>
</comment>
<keyword evidence="2" id="KW-1185">Reference proteome</keyword>
<protein>
    <submittedName>
        <fullName evidence="1">Uncharacterized protein</fullName>
    </submittedName>
</protein>
<dbReference type="EMBL" id="CAJPWZ010000755">
    <property type="protein sequence ID" value="CAG2200699.1"/>
    <property type="molecule type" value="Genomic_DNA"/>
</dbReference>